<feature type="compositionally biased region" description="Low complexity" evidence="1">
    <location>
        <begin position="121"/>
        <end position="142"/>
    </location>
</feature>
<proteinExistence type="predicted"/>
<dbReference type="AlphaFoldDB" id="A0A6A6AVQ2"/>
<dbReference type="EMBL" id="ML995559">
    <property type="protein sequence ID" value="KAF2135676.1"/>
    <property type="molecule type" value="Genomic_DNA"/>
</dbReference>
<keyword evidence="2" id="KW-0732">Signal</keyword>
<evidence type="ECO:0000256" key="1">
    <source>
        <dbReference type="SAM" id="MobiDB-lite"/>
    </source>
</evidence>
<accession>A0A6A6AVQ2</accession>
<organism evidence="3 4">
    <name type="scientific">Aplosporella prunicola CBS 121167</name>
    <dbReference type="NCBI Taxonomy" id="1176127"/>
    <lineage>
        <taxon>Eukaryota</taxon>
        <taxon>Fungi</taxon>
        <taxon>Dikarya</taxon>
        <taxon>Ascomycota</taxon>
        <taxon>Pezizomycotina</taxon>
        <taxon>Dothideomycetes</taxon>
        <taxon>Dothideomycetes incertae sedis</taxon>
        <taxon>Botryosphaeriales</taxon>
        <taxon>Aplosporellaceae</taxon>
        <taxon>Aplosporella</taxon>
    </lineage>
</organism>
<evidence type="ECO:0000313" key="3">
    <source>
        <dbReference type="EMBL" id="KAF2135676.1"/>
    </source>
</evidence>
<keyword evidence="4" id="KW-1185">Reference proteome</keyword>
<gene>
    <name evidence="3" type="ORF">K452DRAFT_166082</name>
</gene>
<protein>
    <submittedName>
        <fullName evidence="3">Uncharacterized protein</fullName>
    </submittedName>
</protein>
<feature type="compositionally biased region" description="Low complexity" evidence="1">
    <location>
        <begin position="99"/>
        <end position="113"/>
    </location>
</feature>
<sequence>MMMLLLLSKGRSVCTHLCISVPTNSHFDEGSRLYLSCLNLTLNLPTSLAPLHHHPILPQQPPITKPTQSSTYPIRPLPAQQHAQSPTCPHHPTTHQPHKPQNATKQAATANQPSRLHTRNSTPSSSPSTSSHAPGCARPSTYPRRRRAAPRHSSSFMQRPQGPTRLPAPSLR</sequence>
<evidence type="ECO:0000313" key="4">
    <source>
        <dbReference type="Proteomes" id="UP000799438"/>
    </source>
</evidence>
<feature type="region of interest" description="Disordered" evidence="1">
    <location>
        <begin position="53"/>
        <end position="172"/>
    </location>
</feature>
<feature type="signal peptide" evidence="2">
    <location>
        <begin position="1"/>
        <end position="15"/>
    </location>
</feature>
<feature type="chain" id="PRO_5025381187" evidence="2">
    <location>
        <begin position="16"/>
        <end position="172"/>
    </location>
</feature>
<name>A0A6A6AVQ2_9PEZI</name>
<dbReference type="GeneID" id="54293221"/>
<evidence type="ECO:0000256" key="2">
    <source>
        <dbReference type="SAM" id="SignalP"/>
    </source>
</evidence>
<dbReference type="RefSeq" id="XP_033391394.1">
    <property type="nucleotide sequence ID" value="XM_033535725.1"/>
</dbReference>
<reference evidence="3" key="1">
    <citation type="journal article" date="2020" name="Stud. Mycol.">
        <title>101 Dothideomycetes genomes: a test case for predicting lifestyles and emergence of pathogens.</title>
        <authorList>
            <person name="Haridas S."/>
            <person name="Albert R."/>
            <person name="Binder M."/>
            <person name="Bloem J."/>
            <person name="Labutti K."/>
            <person name="Salamov A."/>
            <person name="Andreopoulos B."/>
            <person name="Baker S."/>
            <person name="Barry K."/>
            <person name="Bills G."/>
            <person name="Bluhm B."/>
            <person name="Cannon C."/>
            <person name="Castanera R."/>
            <person name="Culley D."/>
            <person name="Daum C."/>
            <person name="Ezra D."/>
            <person name="Gonzalez J."/>
            <person name="Henrissat B."/>
            <person name="Kuo A."/>
            <person name="Liang C."/>
            <person name="Lipzen A."/>
            <person name="Lutzoni F."/>
            <person name="Magnuson J."/>
            <person name="Mondo S."/>
            <person name="Nolan M."/>
            <person name="Ohm R."/>
            <person name="Pangilinan J."/>
            <person name="Park H.-J."/>
            <person name="Ramirez L."/>
            <person name="Alfaro M."/>
            <person name="Sun H."/>
            <person name="Tritt A."/>
            <person name="Yoshinaga Y."/>
            <person name="Zwiers L.-H."/>
            <person name="Turgeon B."/>
            <person name="Goodwin S."/>
            <person name="Spatafora J."/>
            <person name="Crous P."/>
            <person name="Grigoriev I."/>
        </authorList>
    </citation>
    <scope>NUCLEOTIDE SEQUENCE</scope>
    <source>
        <strain evidence="3">CBS 121167</strain>
    </source>
</reference>
<dbReference type="Proteomes" id="UP000799438">
    <property type="component" value="Unassembled WGS sequence"/>
</dbReference>